<dbReference type="Proteomes" id="UP000216008">
    <property type="component" value="Unassembled WGS sequence"/>
</dbReference>
<proteinExistence type="inferred from homology"/>
<comment type="similarity">
    <text evidence="1">Belongs to the type-I restriction system S methylase family.</text>
</comment>
<dbReference type="GO" id="GO:0009307">
    <property type="term" value="P:DNA restriction-modification system"/>
    <property type="evidence" value="ECO:0007669"/>
    <property type="project" value="UniProtKB-KW"/>
</dbReference>
<dbReference type="PANTHER" id="PTHR30408:SF12">
    <property type="entry name" value="TYPE I RESTRICTION ENZYME MJAVIII SPECIFICITY SUBUNIT"/>
    <property type="match status" value="1"/>
</dbReference>
<dbReference type="InterPro" id="IPR044946">
    <property type="entry name" value="Restrct_endonuc_typeI_TRD_sf"/>
</dbReference>
<dbReference type="PANTHER" id="PTHR30408">
    <property type="entry name" value="TYPE-1 RESTRICTION ENZYME ECOKI SPECIFICITY PROTEIN"/>
    <property type="match status" value="1"/>
</dbReference>
<organism evidence="5 6">
    <name type="scientific">Lactobacillus johnsonii</name>
    <dbReference type="NCBI Taxonomy" id="33959"/>
    <lineage>
        <taxon>Bacteria</taxon>
        <taxon>Bacillati</taxon>
        <taxon>Bacillota</taxon>
        <taxon>Bacilli</taxon>
        <taxon>Lactobacillales</taxon>
        <taxon>Lactobacillaceae</taxon>
        <taxon>Lactobacillus</taxon>
    </lineage>
</organism>
<dbReference type="AlphaFoldDB" id="A0A267MC93"/>
<dbReference type="InterPro" id="IPR052021">
    <property type="entry name" value="Type-I_RS_S_subunit"/>
</dbReference>
<keyword evidence="5" id="KW-0378">Hydrolase</keyword>
<feature type="non-terminal residue" evidence="5">
    <location>
        <position position="189"/>
    </location>
</feature>
<comment type="caution">
    <text evidence="5">The sequence shown here is derived from an EMBL/GenBank/DDBJ whole genome shotgun (WGS) entry which is preliminary data.</text>
</comment>
<keyword evidence="5" id="KW-0540">Nuclease</keyword>
<sequence>MNKKEVKKAPALRFKGFTNDWEQRKLGYEVNFYSGLTYHPDDIRNSGVFVIRSSNIKNNRLISADNVFVNPQIVNSKPVHINDIVVVVRNGSRKLIGKHVLIQHELHDTVIGAFMTGIRSSNNFFINATLDSQLFKKEIQKNLGSTINQITVKNFQNMVFGFPSKIEKDKIGKLFRIIDNIISLQQRKL</sequence>
<dbReference type="InterPro" id="IPR000055">
    <property type="entry name" value="Restrct_endonuc_typeI_TRD"/>
</dbReference>
<protein>
    <submittedName>
        <fullName evidence="5">Restriction endonuclease subunit S</fullName>
    </submittedName>
</protein>
<name>A0A267MC93_LACJH</name>
<keyword evidence="5" id="KW-0255">Endonuclease</keyword>
<keyword evidence="2" id="KW-0680">Restriction system</keyword>
<reference evidence="5 6" key="1">
    <citation type="submission" date="2017-05" db="EMBL/GenBank/DDBJ databases">
        <title>Lactobacillus johnsonii from commercial turkeys.</title>
        <authorList>
            <person name="Johnson T.J."/>
            <person name="Youmans B."/>
        </authorList>
    </citation>
    <scope>NUCLEOTIDE SEQUENCE [LARGE SCALE GENOMIC DNA]</scope>
    <source>
        <strain evidence="5 6">UMNLJ114</strain>
    </source>
</reference>
<keyword evidence="3" id="KW-0238">DNA-binding</keyword>
<gene>
    <name evidence="5" type="ORF">A3Q24_00840</name>
</gene>
<dbReference type="RefSeq" id="WP_180707370.1">
    <property type="nucleotide sequence ID" value="NZ_NIBD01000004.1"/>
</dbReference>
<feature type="domain" description="Type I restriction modification DNA specificity" evidence="4">
    <location>
        <begin position="20"/>
        <end position="188"/>
    </location>
</feature>
<dbReference type="SUPFAM" id="SSF116734">
    <property type="entry name" value="DNA methylase specificity domain"/>
    <property type="match status" value="1"/>
</dbReference>
<evidence type="ECO:0000256" key="3">
    <source>
        <dbReference type="ARBA" id="ARBA00023125"/>
    </source>
</evidence>
<evidence type="ECO:0000256" key="1">
    <source>
        <dbReference type="ARBA" id="ARBA00010923"/>
    </source>
</evidence>
<dbReference type="GO" id="GO:0004519">
    <property type="term" value="F:endonuclease activity"/>
    <property type="evidence" value="ECO:0007669"/>
    <property type="project" value="UniProtKB-KW"/>
</dbReference>
<accession>A0A267MC93</accession>
<evidence type="ECO:0000313" key="6">
    <source>
        <dbReference type="Proteomes" id="UP000216008"/>
    </source>
</evidence>
<dbReference type="GO" id="GO:0003677">
    <property type="term" value="F:DNA binding"/>
    <property type="evidence" value="ECO:0007669"/>
    <property type="project" value="UniProtKB-KW"/>
</dbReference>
<dbReference type="Gene3D" id="3.90.220.20">
    <property type="entry name" value="DNA methylase specificity domains"/>
    <property type="match status" value="1"/>
</dbReference>
<evidence type="ECO:0000313" key="5">
    <source>
        <dbReference type="EMBL" id="PAB57077.1"/>
    </source>
</evidence>
<dbReference type="EMBL" id="NIBD01000004">
    <property type="protein sequence ID" value="PAB57077.1"/>
    <property type="molecule type" value="Genomic_DNA"/>
</dbReference>
<evidence type="ECO:0000256" key="2">
    <source>
        <dbReference type="ARBA" id="ARBA00022747"/>
    </source>
</evidence>
<evidence type="ECO:0000259" key="4">
    <source>
        <dbReference type="Pfam" id="PF01420"/>
    </source>
</evidence>
<dbReference type="Pfam" id="PF01420">
    <property type="entry name" value="Methylase_S"/>
    <property type="match status" value="1"/>
</dbReference>